<proteinExistence type="predicted"/>
<name>W8P6H8_9EURY</name>
<dbReference type="HOGENOM" id="CLU_008804_0_0_2"/>
<dbReference type="AlphaFoldDB" id="W8P6H8"/>
<dbReference type="STRING" id="195522.BD01_1522"/>
<gene>
    <name evidence="2" type="ORF">BD01_1522</name>
</gene>
<evidence type="ECO:0000313" key="2">
    <source>
        <dbReference type="EMBL" id="AHL23130.1"/>
    </source>
</evidence>
<dbReference type="Pfam" id="PF10102">
    <property type="entry name" value="DUF2341"/>
    <property type="match status" value="1"/>
</dbReference>
<dbReference type="eggNOG" id="arCOG03512">
    <property type="taxonomic scope" value="Archaea"/>
</dbReference>
<keyword evidence="3" id="KW-1185">Reference proteome</keyword>
<evidence type="ECO:0000259" key="1">
    <source>
        <dbReference type="Pfam" id="PF10102"/>
    </source>
</evidence>
<protein>
    <recommendedName>
        <fullName evidence="1">DUF2341 domain-containing protein</fullName>
    </recommendedName>
</protein>
<dbReference type="KEGG" id="tnu:BD01_1522"/>
<dbReference type="InterPro" id="IPR018765">
    <property type="entry name" value="DUF2341"/>
</dbReference>
<feature type="domain" description="DUF2341" evidence="1">
    <location>
        <begin position="517"/>
        <end position="589"/>
    </location>
</feature>
<dbReference type="EMBL" id="CP007264">
    <property type="protein sequence ID" value="AHL23130.1"/>
    <property type="molecule type" value="Genomic_DNA"/>
</dbReference>
<reference evidence="2 3" key="1">
    <citation type="submission" date="2014-02" db="EMBL/GenBank/DDBJ databases">
        <title>Genome Sequence of an Hyperthermophilic Archaeon, Thermococcus nautili 30-1, producing viral vesicles.</title>
        <authorList>
            <person name="Oberto J."/>
            <person name="Gaudin M."/>
            <person name="Cossu M."/>
            <person name="Gorlas A."/>
            <person name="Slesarev A."/>
            <person name="Marguet E."/>
            <person name="Forterre P."/>
        </authorList>
    </citation>
    <scope>NUCLEOTIDE SEQUENCE [LARGE SCALE GENOMIC DNA]</scope>
    <source>
        <strain evidence="2 3">30-1</strain>
    </source>
</reference>
<dbReference type="Proteomes" id="UP000019434">
    <property type="component" value="Chromosome"/>
</dbReference>
<evidence type="ECO:0000313" key="3">
    <source>
        <dbReference type="Proteomes" id="UP000019434"/>
    </source>
</evidence>
<sequence length="1094" mass="122159">MKRRGFIINSTVLVLLIPLLLLLATYSNVTSYVLQAQSQAARLKTTQDVVSYLQFDLQNVMRLSLKRALVLSIAFVTTVEPLDNAQLALESLVKYGSYSQINSAGADWISRERQFMGNATLLDWLNNMRDYLATMGYRMVTPPSQILNDIRLTIAPLDSFHIVANITIPQIVIEDSSGKIVYNSSIPPTGSLYVVVPVTNLEDPLISYLTKGRLSRVIVPCKFAYPNITPPYYLVNGYGDPQTKPLKFAAPFASAISSDAIYYGDTYPGGGALAYVLKEQPTTTPSSAFVFDTRVNGSLISPASVFNDGDMGVMVFSGRVGAGTSWCNDNYQMKAGFTLSGVSDGQIVLLKFNPSSVPFSQIRHNGAYADMAIYTSSCTLANYWIEKWDSNEILIWLKVTGTSYSIYYSSDGTQPLSRGQLYYVFGDNYTENVDLSPGQSMFLFNTDSPVFVRYNASASANSDFGGGVELNVPALVPSNVLKVSIDYPYTVSDVQVPIYLNSTWASRIPHSGNEAQIEVYSDSGLTQRLPFWIEYWNDNGALIWVRTSVPGDVYIKFGDDLPLTRGDGDEVFLFFDDFNESLSQLEEKWIIDPYNQGVSVSINPSGNGTMTISGGDSIFAMRNKNPLDITSDFVVEFRMKPNFTYVGDWDAGIGLWDGEWGYYDESGPWWDRTYYYLLQQLFTDDIGYYGNPLSIHWAEWETRKSNPTSIQDFSLYYFWAEEDSDSDITTNRDYGFHTYEVIELLSQDETYFKDLTRGETNTYDSDYTTLDFLKYIYLVIDSEEKSRGAVFDWIFIRKYLNLADLDESISRVYTPEPISFQLVDNWTTAGRLFILQDWGTTLASYSTGTWPINVPNRYEVDVVPSSTGLFLNYTHNPNSVIPENSRTVVDVSIAGDVGVYLTVRNSAGNSAHFSWVFWGPYPYAVLSPLVGVPEQKPPEGNYVTARVFDIQPFRQCVIDERYFGVAGAPSFFERLEGGSSAHRAHYISLAEAMQRAVYGGVRYPIGLVSFILPKNLPANLNFLVREQPAVDYIYLDYADYPGDDPDAMQVLGISATGGITSTPVLDQNFYLTPATASLIFGPYANDLLVPIGSG</sequence>
<accession>W8P6H8</accession>
<organism evidence="2 3">
    <name type="scientific">Thermococcus nautili</name>
    <dbReference type="NCBI Taxonomy" id="195522"/>
    <lineage>
        <taxon>Archaea</taxon>
        <taxon>Methanobacteriati</taxon>
        <taxon>Methanobacteriota</taxon>
        <taxon>Thermococci</taxon>
        <taxon>Thermococcales</taxon>
        <taxon>Thermococcaceae</taxon>
        <taxon>Thermococcus</taxon>
    </lineage>
</organism>